<evidence type="ECO:0000256" key="1">
    <source>
        <dbReference type="ARBA" id="ARBA00004123"/>
    </source>
</evidence>
<dbReference type="GO" id="GO:0005655">
    <property type="term" value="C:nucleolar ribonuclease P complex"/>
    <property type="evidence" value="ECO:0000250"/>
    <property type="project" value="dictyBase"/>
</dbReference>
<proteinExistence type="predicted"/>
<dbReference type="PaxDb" id="44689-DDB0233114"/>
<organism evidence="8 9">
    <name type="scientific">Dictyostelium discoideum</name>
    <name type="common">Social amoeba</name>
    <dbReference type="NCBI Taxonomy" id="44689"/>
    <lineage>
        <taxon>Eukaryota</taxon>
        <taxon>Amoebozoa</taxon>
        <taxon>Evosea</taxon>
        <taxon>Eumycetozoa</taxon>
        <taxon>Dictyostelia</taxon>
        <taxon>Dictyosteliales</taxon>
        <taxon>Dictyosteliaceae</taxon>
        <taxon>Dictyostelium</taxon>
    </lineage>
</organism>
<evidence type="ECO:0000259" key="5">
    <source>
        <dbReference type="Pfam" id="PF06978"/>
    </source>
</evidence>
<dbReference type="eggNOG" id="KOG3322">
    <property type="taxonomic scope" value="Eukaryota"/>
</dbReference>
<feature type="domain" description="Pop1 N-terminal" evidence="5">
    <location>
        <begin position="121"/>
        <end position="188"/>
    </location>
</feature>
<feature type="region of interest" description="Disordered" evidence="4">
    <location>
        <begin position="591"/>
        <end position="619"/>
    </location>
</feature>
<dbReference type="GeneID" id="8628086"/>
<evidence type="ECO:0000259" key="7">
    <source>
        <dbReference type="Pfam" id="PF22770"/>
    </source>
</evidence>
<dbReference type="Pfam" id="PF08170">
    <property type="entry name" value="POPLD"/>
    <property type="match status" value="1"/>
</dbReference>
<comment type="subcellular location">
    <subcellularLocation>
        <location evidence="1">Nucleus</location>
    </subcellularLocation>
</comment>
<name>Q54EV0_DICDI</name>
<dbReference type="PANTHER" id="PTHR22731:SF3">
    <property type="entry name" value="RIBONUCLEASES P_MRP PROTEIN SUBUNIT POP1"/>
    <property type="match status" value="1"/>
</dbReference>
<dbReference type="InParanoid" id="Q54EV0"/>
<comment type="caution">
    <text evidence="8">The sequence shown here is derived from an EMBL/GenBank/DDBJ whole genome shotgun (WGS) entry which is preliminary data.</text>
</comment>
<keyword evidence="9" id="KW-1185">Reference proteome</keyword>
<dbReference type="GO" id="GO:0001682">
    <property type="term" value="P:tRNA 5'-leader removal"/>
    <property type="evidence" value="ECO:0007669"/>
    <property type="project" value="InterPro"/>
</dbReference>
<dbReference type="OMA" id="RRTMSHN"/>
<dbReference type="FunCoup" id="Q54EV0">
    <property type="interactions" value="621"/>
</dbReference>
<dbReference type="Pfam" id="PF06978">
    <property type="entry name" value="POP1_N"/>
    <property type="match status" value="2"/>
</dbReference>
<accession>Q54EV0</accession>
<dbReference type="InterPro" id="IPR055079">
    <property type="entry name" value="POP1_C"/>
</dbReference>
<dbReference type="PhylomeDB" id="Q54EV0"/>
<keyword evidence="2" id="KW-0819">tRNA processing</keyword>
<dbReference type="InterPro" id="IPR012590">
    <property type="entry name" value="POPLD_dom"/>
</dbReference>
<dbReference type="VEuPathDB" id="AmoebaDB:DDB_G0291320"/>
<dbReference type="PRO" id="PR:Q54EV0"/>
<feature type="compositionally biased region" description="Polar residues" evidence="4">
    <location>
        <begin position="591"/>
        <end position="610"/>
    </location>
</feature>
<evidence type="ECO:0000313" key="9">
    <source>
        <dbReference type="Proteomes" id="UP000002195"/>
    </source>
</evidence>
<dbReference type="InterPro" id="IPR009723">
    <property type="entry name" value="Pop1_N"/>
</dbReference>
<dbReference type="Proteomes" id="UP000002195">
    <property type="component" value="Unassembled WGS sequence"/>
</dbReference>
<sequence length="815" mass="94808">MDNNDGNEKYKDSTDMKKKDFRAPASLSVLSYVNSRKSEINQFLKAITTKKSNTRAFQSLPRYLRRRTMSHNVYRLPVHLRKRAQNEIEKSAQTNKSEGGKLLREKTVVRKAKRRPAYLLRDYERRQKTFKWLETHIWHAKRMKMLSIWGHKIAKSINGKGVRSTFRASSHFCTLYDCSYYQCIEITGLESNIINFFSTITDPNSTPISNKSYLTGSREGTIDIYYIDRFPFHFICPAKYLWKQQDNNNNNNNNDNQRKIWVWIHPAALNEITFIFEKSASQFNLNINNLEQQLQRFELTGSKSHSILNSILYLNQQQQQNNENKDQLESNQVWSLLNTLRTPATLPKGTVISLRVHDPRLVCRIPEEVALQVRSIAKPNIKDSTTTTTKINHSINQIIVNWNKICKQVAVSELWDEEKRSYMSKNIEENHKVNERRKRIKDLNDQKNSFIKDDNSTTKNQLPPSTPTIMLIQRDGGLTRGYGSGWDIIVPGGWGLAFWIPLIYAGAWSIGLEDRDRMLLEQGLPSFPRDYPDSKSCDSYYDMTTTVLEQKFKKTPPSKRINYLKNSVFFPFRPCWNWILRYNKNEILDFNQPSSKQPQQNDTTITTSKKSNQEEHKSKKLKNIIGTDGELILSPQPYFVYRGKLALSLLEPSNYPIMKNNINIPFNQETINEANDRGLVRVSIKMFNRGKPLPNSIIYEPLESDIQLLSYKYYKRDYKPIELITPKLTKNNMPNTIDQLYKYYDEMTRKPIGYVTNGEQSLVRGFGSGVGFCSAVDFIRLHNLSTEKNYSPKGFAFIQNPKSKTLYPIILTIQP</sequence>
<evidence type="ECO:0000256" key="4">
    <source>
        <dbReference type="SAM" id="MobiDB-lite"/>
    </source>
</evidence>
<dbReference type="STRING" id="44689.Q54EV0"/>
<dbReference type="RefSeq" id="XP_635140.1">
    <property type="nucleotide sequence ID" value="XM_630048.1"/>
</dbReference>
<feature type="domain" description="POP1 C-terminal" evidence="7">
    <location>
        <begin position="738"/>
        <end position="813"/>
    </location>
</feature>
<evidence type="ECO:0000259" key="6">
    <source>
        <dbReference type="Pfam" id="PF08170"/>
    </source>
</evidence>
<dbReference type="GO" id="GO:0008033">
    <property type="term" value="P:tRNA processing"/>
    <property type="evidence" value="ECO:0000318"/>
    <property type="project" value="GO_Central"/>
</dbReference>
<dbReference type="KEGG" id="ddi:DDB_G0291320"/>
<dbReference type="GO" id="GO:0004526">
    <property type="term" value="F:ribonuclease P activity"/>
    <property type="evidence" value="ECO:0000250"/>
    <property type="project" value="dictyBase"/>
</dbReference>
<keyword evidence="3" id="KW-0539">Nucleus</keyword>
<feature type="domain" description="Pop1 N-terminal" evidence="5">
    <location>
        <begin position="32"/>
        <end position="112"/>
    </location>
</feature>
<dbReference type="PANTHER" id="PTHR22731">
    <property type="entry name" value="RIBONUCLEASES P/MRP PROTEIN SUBUNIT POP1"/>
    <property type="match status" value="1"/>
</dbReference>
<gene>
    <name evidence="8" type="primary">pop1</name>
    <name evidence="8" type="ORF">DDB_G0291320</name>
</gene>
<reference evidence="8 9" key="1">
    <citation type="journal article" date="2005" name="Nature">
        <title>The genome of the social amoeba Dictyostelium discoideum.</title>
        <authorList>
            <consortium name="The Dictyostelium discoideum Sequencing Consortium"/>
            <person name="Eichinger L."/>
            <person name="Pachebat J.A."/>
            <person name="Glockner G."/>
            <person name="Rajandream M.A."/>
            <person name="Sucgang R."/>
            <person name="Berriman M."/>
            <person name="Song J."/>
            <person name="Olsen R."/>
            <person name="Szafranski K."/>
            <person name="Xu Q."/>
            <person name="Tunggal B."/>
            <person name="Kummerfeld S."/>
            <person name="Madera M."/>
            <person name="Konfortov B.A."/>
            <person name="Rivero F."/>
            <person name="Bankier A.T."/>
            <person name="Lehmann R."/>
            <person name="Hamlin N."/>
            <person name="Davies R."/>
            <person name="Gaudet P."/>
            <person name="Fey P."/>
            <person name="Pilcher K."/>
            <person name="Chen G."/>
            <person name="Saunders D."/>
            <person name="Sodergren E."/>
            <person name="Davis P."/>
            <person name="Kerhornou A."/>
            <person name="Nie X."/>
            <person name="Hall N."/>
            <person name="Anjard C."/>
            <person name="Hemphill L."/>
            <person name="Bason N."/>
            <person name="Farbrother P."/>
            <person name="Desany B."/>
            <person name="Just E."/>
            <person name="Morio T."/>
            <person name="Rost R."/>
            <person name="Churcher C."/>
            <person name="Cooper J."/>
            <person name="Haydock S."/>
            <person name="van Driessche N."/>
            <person name="Cronin A."/>
            <person name="Goodhead I."/>
            <person name="Muzny D."/>
            <person name="Mourier T."/>
            <person name="Pain A."/>
            <person name="Lu M."/>
            <person name="Harper D."/>
            <person name="Lindsay R."/>
            <person name="Hauser H."/>
            <person name="James K."/>
            <person name="Quiles M."/>
            <person name="Madan Babu M."/>
            <person name="Saito T."/>
            <person name="Buchrieser C."/>
            <person name="Wardroper A."/>
            <person name="Felder M."/>
            <person name="Thangavelu M."/>
            <person name="Johnson D."/>
            <person name="Knights A."/>
            <person name="Loulseged H."/>
            <person name="Mungall K."/>
            <person name="Oliver K."/>
            <person name="Price C."/>
            <person name="Quail M.A."/>
            <person name="Urushihara H."/>
            <person name="Hernandez J."/>
            <person name="Rabbinowitsch E."/>
            <person name="Steffen D."/>
            <person name="Sanders M."/>
            <person name="Ma J."/>
            <person name="Kohara Y."/>
            <person name="Sharp S."/>
            <person name="Simmonds M."/>
            <person name="Spiegler S."/>
            <person name="Tivey A."/>
            <person name="Sugano S."/>
            <person name="White B."/>
            <person name="Walker D."/>
            <person name="Woodward J."/>
            <person name="Winckler T."/>
            <person name="Tanaka Y."/>
            <person name="Shaulsky G."/>
            <person name="Schleicher M."/>
            <person name="Weinstock G."/>
            <person name="Rosenthal A."/>
            <person name="Cox E.C."/>
            <person name="Chisholm R.L."/>
            <person name="Gibbs R."/>
            <person name="Loomis W.F."/>
            <person name="Platzer M."/>
            <person name="Kay R.R."/>
            <person name="Williams J."/>
            <person name="Dear P.H."/>
            <person name="Noegel A.A."/>
            <person name="Barrell B."/>
            <person name="Kuspa A."/>
        </authorList>
    </citation>
    <scope>NUCLEOTIDE SEQUENCE [LARGE SCALE GENOMIC DNA]</scope>
    <source>
        <strain evidence="8 9">AX4</strain>
    </source>
</reference>
<dbReference type="Pfam" id="PF22770">
    <property type="entry name" value="POP1_C"/>
    <property type="match status" value="1"/>
</dbReference>
<dbReference type="InterPro" id="IPR039182">
    <property type="entry name" value="Pop1"/>
</dbReference>
<evidence type="ECO:0000256" key="3">
    <source>
        <dbReference type="ARBA" id="ARBA00023242"/>
    </source>
</evidence>
<dbReference type="EMBL" id="AAFI02000177">
    <property type="protein sequence ID" value="EAL61644.1"/>
    <property type="molecule type" value="Genomic_DNA"/>
</dbReference>
<feature type="domain" description="POPLD" evidence="6">
    <location>
        <begin position="485"/>
        <end position="576"/>
    </location>
</feature>
<dbReference type="HOGENOM" id="CLU_007205_2_0_1"/>
<dbReference type="SUPFAM" id="SSF103025">
    <property type="entry name" value="Folate-binding domain"/>
    <property type="match status" value="1"/>
</dbReference>
<dbReference type="AlphaFoldDB" id="Q54EV0"/>
<dbReference type="dictyBase" id="DDB_G0291320">
    <property type="gene designation" value="pop1"/>
</dbReference>
<dbReference type="SMR" id="Q54EV0"/>
<protein>
    <submittedName>
        <fullName evidence="8">RNase P protein subunit</fullName>
    </submittedName>
</protein>
<dbReference type="GO" id="GO:0000172">
    <property type="term" value="C:ribonuclease MRP complex"/>
    <property type="evidence" value="ECO:0000250"/>
    <property type="project" value="dictyBase"/>
</dbReference>
<evidence type="ECO:0000313" key="8">
    <source>
        <dbReference type="EMBL" id="EAL61644.1"/>
    </source>
</evidence>
<evidence type="ECO:0000256" key="2">
    <source>
        <dbReference type="ARBA" id="ARBA00022694"/>
    </source>
</evidence>